<dbReference type="Proteomes" id="UP000616201">
    <property type="component" value="Unassembled WGS sequence"/>
</dbReference>
<proteinExistence type="predicted"/>
<dbReference type="AlphaFoldDB" id="A0A928UY08"/>
<protein>
    <submittedName>
        <fullName evidence="1">Uncharacterized protein</fullName>
    </submittedName>
</protein>
<evidence type="ECO:0000313" key="2">
    <source>
        <dbReference type="Proteomes" id="UP000616201"/>
    </source>
</evidence>
<keyword evidence="2" id="KW-1185">Reference proteome</keyword>
<organism evidence="1 2">
    <name type="scientific">Sphingobacterium hungaricum</name>
    <dbReference type="NCBI Taxonomy" id="2082723"/>
    <lineage>
        <taxon>Bacteria</taxon>
        <taxon>Pseudomonadati</taxon>
        <taxon>Bacteroidota</taxon>
        <taxon>Sphingobacteriia</taxon>
        <taxon>Sphingobacteriales</taxon>
        <taxon>Sphingobacteriaceae</taxon>
        <taxon>Sphingobacterium</taxon>
    </lineage>
</organism>
<evidence type="ECO:0000313" key="1">
    <source>
        <dbReference type="EMBL" id="MBE8714772.1"/>
    </source>
</evidence>
<accession>A0A928UY08</accession>
<sequence length="385" mass="44514">MVNYLHQTQHPQLNYEAFFEVMRDFRKGGLNPNNYDEFITFVRNLPPIVSRSDTDYGVFKKFNLTDLNEDDFQIVIRELFRRSEENSKRCWHPEAGVQTCKLDKAGNISISAAHSIQNNRVLSQIAKDGHVMTYKKTSPGFDGKLIGKSLASVFWGFCNTHDAIFKPIEVLPYTQTAEQNFLFAYRGFIVAAHKKIEGSYLANFGDQADNDIKETKKIFDKAILKKDYNIIETKIFELPVFYPIAASSSFYLDFDFEGNQIPHSENRMEYLYVSLFPDSNKTYFLISYFKNDVKLYEKVCSQIVNRGKLKSDITILLAGHVGNIYFEPVYYSTFIDNQMALIEKALIDAQFDYGIFNGSNSILETFNLTPNDYLKNPYELNFFGY</sequence>
<dbReference type="EMBL" id="PRDK01000008">
    <property type="protein sequence ID" value="MBE8714772.1"/>
    <property type="molecule type" value="Genomic_DNA"/>
</dbReference>
<dbReference type="RefSeq" id="WP_196936633.1">
    <property type="nucleotide sequence ID" value="NZ_MU158698.1"/>
</dbReference>
<reference evidence="1" key="1">
    <citation type="submission" date="2018-02" db="EMBL/GenBank/DDBJ databases">
        <authorList>
            <person name="Vasarhelyi B.M."/>
            <person name="Deshmukh S."/>
            <person name="Balint B."/>
            <person name="Kukolya J."/>
        </authorList>
    </citation>
    <scope>NUCLEOTIDE SEQUENCE</scope>
    <source>
        <strain evidence="1">KB22</strain>
    </source>
</reference>
<name>A0A928UY08_9SPHI</name>
<comment type="caution">
    <text evidence="1">The sequence shown here is derived from an EMBL/GenBank/DDBJ whole genome shotgun (WGS) entry which is preliminary data.</text>
</comment>
<gene>
    <name evidence="1" type="ORF">C4F49_13880</name>
</gene>